<dbReference type="Pfam" id="PF00217">
    <property type="entry name" value="ATP-gua_Ptrans"/>
    <property type="match status" value="1"/>
</dbReference>
<evidence type="ECO:0000256" key="1">
    <source>
        <dbReference type="ARBA" id="ARBA00022679"/>
    </source>
</evidence>
<accession>A0ABS0B124</accession>
<feature type="binding site" evidence="5">
    <location>
        <begin position="202"/>
        <end position="207"/>
    </location>
    <ligand>
        <name>ATP</name>
        <dbReference type="ChEBI" id="CHEBI:30616"/>
    </ligand>
</feature>
<evidence type="ECO:0000256" key="3">
    <source>
        <dbReference type="ARBA" id="ARBA00022777"/>
    </source>
</evidence>
<keyword evidence="8" id="KW-1185">Reference proteome</keyword>
<keyword evidence="2 5" id="KW-0547">Nucleotide-binding</keyword>
<comment type="caution">
    <text evidence="5">Lacks conserved residue(s) required for the propagation of feature annotation.</text>
</comment>
<dbReference type="PROSITE" id="PS51510">
    <property type="entry name" value="PHOSPHAGEN_KINASE_C"/>
    <property type="match status" value="1"/>
</dbReference>
<dbReference type="Gene3D" id="3.30.590.10">
    <property type="entry name" value="Glutamine synthetase/guanido kinase, catalytic domain"/>
    <property type="match status" value="1"/>
</dbReference>
<sequence>MTPFLKLKENSVWEKSDTPIWMASSFFLQRNVASHPFPPKMTETDSEQTLGVLKKTLLNASALQQPTFFEFEKIKGAEKEFLLEHFLATSTSQNPSCKAGLVIDESGTFLATINGEDHLVLHAIEAHSGWKEAWKKLTAIEEELAQNHTFAYSHKFGYLTSELSNAGTALTVQAFLHLPCLIQLDQIDEVLAKELDDEVQASGLAGTSEFVGDIVIIQNCFTLGLTEDHILEEIHKTATKLVSYEKNLRTCLTETPDALIVDKISRAVGLLTHSYQIETKEALDALSFVKLGIDLGWIEGLTDQDLNRIFFEVRRGHLMLTAEEEIPKKKLAQKRAEFLQLALKGITLKR</sequence>
<reference evidence="7 8" key="1">
    <citation type="submission" date="2020-01" db="EMBL/GenBank/DDBJ databases">
        <title>Draft genome sequence of Cand. Neptunochlamydia vexilliferae K9.</title>
        <authorList>
            <person name="Schulz F."/>
            <person name="Koestlbacher S."/>
            <person name="Wascher F."/>
            <person name="Pizzetti I."/>
            <person name="Horn M."/>
        </authorList>
    </citation>
    <scope>NUCLEOTIDE SEQUENCE [LARGE SCALE GENOMIC DNA]</scope>
    <source>
        <strain evidence="7 8">K9</strain>
    </source>
</reference>
<organism evidence="7 8">
    <name type="scientific">Candidatus Neptunichlamydia vexilliferae</name>
    <dbReference type="NCBI Taxonomy" id="1651774"/>
    <lineage>
        <taxon>Bacteria</taxon>
        <taxon>Pseudomonadati</taxon>
        <taxon>Chlamydiota</taxon>
        <taxon>Chlamydiia</taxon>
        <taxon>Parachlamydiales</taxon>
        <taxon>Simkaniaceae</taxon>
        <taxon>Candidatus Neptunichlamydia</taxon>
    </lineage>
</organism>
<dbReference type="Proteomes" id="UP001194714">
    <property type="component" value="Unassembled WGS sequence"/>
</dbReference>
<dbReference type="PANTHER" id="PTHR11547">
    <property type="entry name" value="ARGININE OR CREATINE KINASE"/>
    <property type="match status" value="1"/>
</dbReference>
<evidence type="ECO:0000313" key="7">
    <source>
        <dbReference type="EMBL" id="MBF5059889.1"/>
    </source>
</evidence>
<name>A0ABS0B124_9BACT</name>
<gene>
    <name evidence="7" type="ORF">NEPTK9_001411</name>
</gene>
<evidence type="ECO:0000259" key="6">
    <source>
        <dbReference type="PROSITE" id="PS51510"/>
    </source>
</evidence>
<dbReference type="RefSeq" id="WP_194848202.1">
    <property type="nucleotide sequence ID" value="NZ_JAAEJV010000048.1"/>
</dbReference>
<keyword evidence="3 5" id="KW-0418">Kinase</keyword>
<feature type="binding site" evidence="5">
    <location>
        <begin position="171"/>
        <end position="175"/>
    </location>
    <ligand>
        <name>ATP</name>
        <dbReference type="ChEBI" id="CHEBI:30616"/>
    </ligand>
</feature>
<dbReference type="EC" id="2.7.14.1" evidence="7"/>
<dbReference type="EMBL" id="JAAEJV010000048">
    <property type="protein sequence ID" value="MBF5059889.1"/>
    <property type="molecule type" value="Genomic_DNA"/>
</dbReference>
<comment type="similarity">
    <text evidence="5">Belongs to the ATP:guanido phosphotransferase family.</text>
</comment>
<comment type="caution">
    <text evidence="7">The sequence shown here is derived from an EMBL/GenBank/DDBJ whole genome shotgun (WGS) entry which is preliminary data.</text>
</comment>
<dbReference type="PANTHER" id="PTHR11547:SF38">
    <property type="entry name" value="ARGININE KINASE 1-RELATED"/>
    <property type="match status" value="1"/>
</dbReference>
<protein>
    <submittedName>
        <fullName evidence="7">Protein-arginine kinase</fullName>
        <ecNumber evidence="7">2.7.14.1</ecNumber>
    </submittedName>
</protein>
<dbReference type="GO" id="GO:1990424">
    <property type="term" value="F:protein arginine kinase activity"/>
    <property type="evidence" value="ECO:0007669"/>
    <property type="project" value="UniProtKB-EC"/>
</dbReference>
<dbReference type="InterPro" id="IPR000749">
    <property type="entry name" value="ATP-guanido_PTrfase"/>
</dbReference>
<keyword evidence="1 5" id="KW-0808">Transferase</keyword>
<feature type="domain" description="Phosphagen kinase C-terminal" evidence="6">
    <location>
        <begin position="20"/>
        <end position="248"/>
    </location>
</feature>
<evidence type="ECO:0000256" key="2">
    <source>
        <dbReference type="ARBA" id="ARBA00022741"/>
    </source>
</evidence>
<evidence type="ECO:0000313" key="8">
    <source>
        <dbReference type="Proteomes" id="UP001194714"/>
    </source>
</evidence>
<keyword evidence="4 5" id="KW-0067">ATP-binding</keyword>
<evidence type="ECO:0000256" key="4">
    <source>
        <dbReference type="ARBA" id="ARBA00022840"/>
    </source>
</evidence>
<dbReference type="InterPro" id="IPR022414">
    <property type="entry name" value="ATP-guanido_PTrfase_cat"/>
</dbReference>
<dbReference type="SUPFAM" id="SSF55931">
    <property type="entry name" value="Glutamine synthetase/guanido kinase"/>
    <property type="match status" value="1"/>
</dbReference>
<dbReference type="InterPro" id="IPR014746">
    <property type="entry name" value="Gln_synth/guanido_kin_cat_dom"/>
</dbReference>
<feature type="binding site" evidence="5">
    <location>
        <begin position="23"/>
        <end position="27"/>
    </location>
    <ligand>
        <name>ATP</name>
        <dbReference type="ChEBI" id="CHEBI:30616"/>
    </ligand>
</feature>
<proteinExistence type="inferred from homology"/>
<evidence type="ECO:0000256" key="5">
    <source>
        <dbReference type="PROSITE-ProRule" id="PRU00843"/>
    </source>
</evidence>